<dbReference type="AlphaFoldDB" id="A0AAD4LEK2"/>
<gene>
    <name evidence="1" type="ORF">EDB92DRAFT_1864644</name>
</gene>
<protein>
    <submittedName>
        <fullName evidence="1">Uncharacterized protein</fullName>
    </submittedName>
</protein>
<keyword evidence="2" id="KW-1185">Reference proteome</keyword>
<name>A0AAD4LEK2_9AGAM</name>
<dbReference type="Proteomes" id="UP001201163">
    <property type="component" value="Unassembled WGS sequence"/>
</dbReference>
<accession>A0AAD4LEK2</accession>
<dbReference type="EMBL" id="JAKELL010000030">
    <property type="protein sequence ID" value="KAH8990579.1"/>
    <property type="molecule type" value="Genomic_DNA"/>
</dbReference>
<sequence>MSLSETSVPSQLFLGTMDKVYINDKTENNPTPIHGQPAWAANTHHISYHLCEGHLDGTSSFLISRNSARPMIYSICVAWGFSLV</sequence>
<evidence type="ECO:0000313" key="2">
    <source>
        <dbReference type="Proteomes" id="UP001201163"/>
    </source>
</evidence>
<proteinExistence type="predicted"/>
<evidence type="ECO:0000313" key="1">
    <source>
        <dbReference type="EMBL" id="KAH8990579.1"/>
    </source>
</evidence>
<organism evidence="1 2">
    <name type="scientific">Lactarius akahatsu</name>
    <dbReference type="NCBI Taxonomy" id="416441"/>
    <lineage>
        <taxon>Eukaryota</taxon>
        <taxon>Fungi</taxon>
        <taxon>Dikarya</taxon>
        <taxon>Basidiomycota</taxon>
        <taxon>Agaricomycotina</taxon>
        <taxon>Agaricomycetes</taxon>
        <taxon>Russulales</taxon>
        <taxon>Russulaceae</taxon>
        <taxon>Lactarius</taxon>
    </lineage>
</organism>
<comment type="caution">
    <text evidence="1">The sequence shown here is derived from an EMBL/GenBank/DDBJ whole genome shotgun (WGS) entry which is preliminary data.</text>
</comment>
<reference evidence="1" key="1">
    <citation type="submission" date="2022-01" db="EMBL/GenBank/DDBJ databases">
        <title>Comparative genomics reveals a dynamic genome evolution in the ectomycorrhizal milk-cap (Lactarius) mushrooms.</title>
        <authorList>
            <consortium name="DOE Joint Genome Institute"/>
            <person name="Lebreton A."/>
            <person name="Tang N."/>
            <person name="Kuo A."/>
            <person name="LaButti K."/>
            <person name="Drula E."/>
            <person name="Barry K."/>
            <person name="Clum A."/>
            <person name="Lipzen A."/>
            <person name="Mousain D."/>
            <person name="Ng V."/>
            <person name="Wang R."/>
            <person name="Wang X."/>
            <person name="Dai Y."/>
            <person name="Henrissat B."/>
            <person name="Grigoriev I.V."/>
            <person name="Guerin-Laguette A."/>
            <person name="Yu F."/>
            <person name="Martin F.M."/>
        </authorList>
    </citation>
    <scope>NUCLEOTIDE SEQUENCE</scope>
    <source>
        <strain evidence="1">QP</strain>
    </source>
</reference>